<dbReference type="SUPFAM" id="SSF160240">
    <property type="entry name" value="Cation efflux protein cytoplasmic domain-like"/>
    <property type="match status" value="1"/>
</dbReference>
<dbReference type="AlphaFoldDB" id="B7AWG2"/>
<comment type="caution">
    <text evidence="10">The sequence shown here is derived from an EMBL/GenBank/DDBJ whole genome shotgun (WGS) entry which is preliminary data.</text>
</comment>
<dbReference type="InterPro" id="IPR027470">
    <property type="entry name" value="Cation_efflux_CTD"/>
</dbReference>
<dbReference type="FunFam" id="1.20.1510.10:FF:000006">
    <property type="entry name" value="Divalent cation efflux transporter"/>
    <property type="match status" value="1"/>
</dbReference>
<evidence type="ECO:0000256" key="4">
    <source>
        <dbReference type="ARBA" id="ARBA00022692"/>
    </source>
</evidence>
<name>B7AWG2_9FIRM</name>
<feature type="domain" description="Cation efflux protein transmembrane" evidence="8">
    <location>
        <begin position="33"/>
        <end position="223"/>
    </location>
</feature>
<evidence type="ECO:0000259" key="8">
    <source>
        <dbReference type="Pfam" id="PF01545"/>
    </source>
</evidence>
<dbReference type="InterPro" id="IPR050291">
    <property type="entry name" value="CDF_Transporter"/>
</dbReference>
<evidence type="ECO:0000313" key="11">
    <source>
        <dbReference type="Proteomes" id="UP000003136"/>
    </source>
</evidence>
<feature type="transmembrane region" description="Helical" evidence="7">
    <location>
        <begin position="97"/>
        <end position="114"/>
    </location>
</feature>
<feature type="transmembrane region" description="Helical" evidence="7">
    <location>
        <begin position="174"/>
        <end position="192"/>
    </location>
</feature>
<feature type="transmembrane region" description="Helical" evidence="7">
    <location>
        <begin position="25"/>
        <end position="47"/>
    </location>
</feature>
<dbReference type="GO" id="GO:0008324">
    <property type="term" value="F:monoatomic cation transmembrane transporter activity"/>
    <property type="evidence" value="ECO:0007669"/>
    <property type="project" value="InterPro"/>
</dbReference>
<reference evidence="10 11" key="2">
    <citation type="submission" date="2008-11" db="EMBL/GenBank/DDBJ databases">
        <authorList>
            <person name="Fulton L."/>
            <person name="Clifton S."/>
            <person name="Fulton B."/>
            <person name="Xu J."/>
            <person name="Minx P."/>
            <person name="Pepin K.H."/>
            <person name="Johnson M."/>
            <person name="Bhonagiri V."/>
            <person name="Nash W.E."/>
            <person name="Mardis E.R."/>
            <person name="Wilson R.K."/>
        </authorList>
    </citation>
    <scope>NUCLEOTIDE SEQUENCE [LARGE SCALE GENOMIC DNA]</scope>
    <source>
        <strain evidence="10 11">ATCC 43243</strain>
    </source>
</reference>
<protein>
    <submittedName>
        <fullName evidence="10">Uncharacterized protein</fullName>
    </submittedName>
</protein>
<dbReference type="PANTHER" id="PTHR43840">
    <property type="entry name" value="MITOCHONDRIAL METAL TRANSPORTER 1-RELATED"/>
    <property type="match status" value="1"/>
</dbReference>
<evidence type="ECO:0000259" key="9">
    <source>
        <dbReference type="Pfam" id="PF16916"/>
    </source>
</evidence>
<keyword evidence="5 7" id="KW-1133">Transmembrane helix</keyword>
<evidence type="ECO:0000313" key="10">
    <source>
        <dbReference type="EMBL" id="EEC56553.1"/>
    </source>
</evidence>
<dbReference type="InterPro" id="IPR058533">
    <property type="entry name" value="Cation_efflux_TM"/>
</dbReference>
<dbReference type="SUPFAM" id="SSF161111">
    <property type="entry name" value="Cation efflux protein transmembrane domain-like"/>
    <property type="match status" value="1"/>
</dbReference>
<dbReference type="eggNOG" id="COG0053">
    <property type="taxonomic scope" value="Bacteria"/>
</dbReference>
<dbReference type="EMBL" id="ABVQ01000037">
    <property type="protein sequence ID" value="EEC56553.1"/>
    <property type="molecule type" value="Genomic_DNA"/>
</dbReference>
<dbReference type="InterPro" id="IPR002524">
    <property type="entry name" value="Cation_efflux"/>
</dbReference>
<reference evidence="10 11" key="1">
    <citation type="submission" date="2008-11" db="EMBL/GenBank/DDBJ databases">
        <title>Draft genome sequence of Bacteroides pectinophilus (ATCC 43243).</title>
        <authorList>
            <person name="Sudarsanam P."/>
            <person name="Ley R."/>
            <person name="Guruge J."/>
            <person name="Turnbaugh P.J."/>
            <person name="Mahowald M."/>
            <person name="Liep D."/>
            <person name="Gordon J."/>
        </authorList>
    </citation>
    <scope>NUCLEOTIDE SEQUENCE [LARGE SCALE GENOMIC DNA]</scope>
    <source>
        <strain evidence="10 11">ATCC 43243</strain>
    </source>
</reference>
<feature type="transmembrane region" description="Helical" evidence="7">
    <location>
        <begin position="134"/>
        <end position="153"/>
    </location>
</feature>
<organism evidence="10 11">
    <name type="scientific">[Bacteroides] pectinophilus ATCC 43243</name>
    <dbReference type="NCBI Taxonomy" id="483218"/>
    <lineage>
        <taxon>Bacteria</taxon>
        <taxon>Bacillati</taxon>
        <taxon>Bacillota</taxon>
        <taxon>Clostridia</taxon>
        <taxon>Eubacteriales</taxon>
    </lineage>
</organism>
<evidence type="ECO:0000256" key="7">
    <source>
        <dbReference type="SAM" id="Phobius"/>
    </source>
</evidence>
<keyword evidence="4 7" id="KW-0812">Transmembrane</keyword>
<evidence type="ECO:0000256" key="5">
    <source>
        <dbReference type="ARBA" id="ARBA00022989"/>
    </source>
</evidence>
<dbReference type="InterPro" id="IPR027469">
    <property type="entry name" value="Cation_efflux_TMD_sf"/>
</dbReference>
<dbReference type="NCBIfam" id="TIGR01297">
    <property type="entry name" value="CDF"/>
    <property type="match status" value="1"/>
</dbReference>
<dbReference type="Pfam" id="PF16916">
    <property type="entry name" value="ZT_dimer"/>
    <property type="match status" value="1"/>
</dbReference>
<dbReference type="InterPro" id="IPR036837">
    <property type="entry name" value="Cation_efflux_CTD_sf"/>
</dbReference>
<evidence type="ECO:0000256" key="2">
    <source>
        <dbReference type="ARBA" id="ARBA00008114"/>
    </source>
</evidence>
<dbReference type="PANTHER" id="PTHR43840:SF15">
    <property type="entry name" value="MITOCHONDRIAL METAL TRANSPORTER 1-RELATED"/>
    <property type="match status" value="1"/>
</dbReference>
<dbReference type="Proteomes" id="UP000003136">
    <property type="component" value="Unassembled WGS sequence"/>
</dbReference>
<dbReference type="HOGENOM" id="CLU_013430_3_4_9"/>
<sequence>MTEFIIRLFVKDYKDTQDPDVRLRYGSVAGATGIVCNVFLFIAKLIIGTISRSVSITADAVNNLSDAASSILTLLGFKMSQKPADKEHPYGHARMEYLSGMAVSALILVIGYELAKTSFQKIINPQEVDFSVEIIIVLAVSILVKLWMMYFNTKVGKRIDSPTLAATAADSRNDVITTSAVLVAAVIAHISGLNLDGIIGFLVALFILYSGIGIARDTINPLLGEPASEELTKLVYDETLKSDKRVLGVHDLMVHDYGPGQRFASEHVEVDAKEDVLAAHEMIDEIERMFEEKHKIHMVIHYDPVVTDDDEVNEMKEYVESHLADIDEQLKLHDFRIVRSKERTKLIFDLAIPFDFKGKEDELQKSLDKIVASKDKKYCTVITFDLV</sequence>
<dbReference type="Gene3D" id="1.20.1510.10">
    <property type="entry name" value="Cation efflux protein transmembrane domain"/>
    <property type="match status" value="1"/>
</dbReference>
<gene>
    <name evidence="10" type="ORF">BACPEC_03062</name>
</gene>
<dbReference type="GO" id="GO:0016020">
    <property type="term" value="C:membrane"/>
    <property type="evidence" value="ECO:0007669"/>
    <property type="project" value="UniProtKB-SubCell"/>
</dbReference>
<dbReference type="STRING" id="483218.BACPEC_03062"/>
<keyword evidence="11" id="KW-1185">Reference proteome</keyword>
<accession>B7AWG2</accession>
<feature type="domain" description="Cation efflux protein cytoplasmic" evidence="9">
    <location>
        <begin position="238"/>
        <end position="304"/>
    </location>
</feature>
<evidence type="ECO:0000256" key="1">
    <source>
        <dbReference type="ARBA" id="ARBA00004141"/>
    </source>
</evidence>
<proteinExistence type="inferred from homology"/>
<evidence type="ECO:0000256" key="3">
    <source>
        <dbReference type="ARBA" id="ARBA00022448"/>
    </source>
</evidence>
<keyword evidence="3" id="KW-0813">Transport</keyword>
<evidence type="ECO:0000256" key="6">
    <source>
        <dbReference type="ARBA" id="ARBA00023136"/>
    </source>
</evidence>
<dbReference type="Pfam" id="PF01545">
    <property type="entry name" value="Cation_efflux"/>
    <property type="match status" value="1"/>
</dbReference>
<comment type="subcellular location">
    <subcellularLocation>
        <location evidence="1">Membrane</location>
        <topology evidence="1">Multi-pass membrane protein</topology>
    </subcellularLocation>
</comment>
<keyword evidence="6 7" id="KW-0472">Membrane</keyword>
<feature type="transmembrane region" description="Helical" evidence="7">
    <location>
        <begin position="198"/>
        <end position="215"/>
    </location>
</feature>
<comment type="similarity">
    <text evidence="2">Belongs to the cation diffusion facilitator (CDF) transporter (TC 2.A.4) family.</text>
</comment>
<dbReference type="Gene3D" id="3.30.70.1350">
    <property type="entry name" value="Cation efflux protein, cytoplasmic domain"/>
    <property type="match status" value="1"/>
</dbReference>